<gene>
    <name evidence="6" type="ORF">BWP39_12435</name>
</gene>
<proteinExistence type="inferred from homology"/>
<dbReference type="InterPro" id="IPR018484">
    <property type="entry name" value="FGGY_N"/>
</dbReference>
<evidence type="ECO:0000256" key="1">
    <source>
        <dbReference type="ARBA" id="ARBA00009156"/>
    </source>
</evidence>
<evidence type="ECO:0000256" key="3">
    <source>
        <dbReference type="ARBA" id="ARBA00022777"/>
    </source>
</evidence>
<dbReference type="AlphaFoldDB" id="A0A2A4EX88"/>
<accession>A0A2A4EX88</accession>
<dbReference type="PANTHER" id="PTHR43095">
    <property type="entry name" value="SUGAR KINASE"/>
    <property type="match status" value="1"/>
</dbReference>
<evidence type="ECO:0000256" key="2">
    <source>
        <dbReference type="ARBA" id="ARBA00022679"/>
    </source>
</evidence>
<evidence type="ECO:0000259" key="5">
    <source>
        <dbReference type="Pfam" id="PF02782"/>
    </source>
</evidence>
<dbReference type="GO" id="GO:0005975">
    <property type="term" value="P:carbohydrate metabolic process"/>
    <property type="evidence" value="ECO:0007669"/>
    <property type="project" value="InterPro"/>
</dbReference>
<dbReference type="EMBL" id="MTZV01000004">
    <property type="protein sequence ID" value="PCE25327.1"/>
    <property type="molecule type" value="Genomic_DNA"/>
</dbReference>
<dbReference type="CDD" id="cd07805">
    <property type="entry name" value="ASKHA_NBD_FGGY_CvXK-like"/>
    <property type="match status" value="1"/>
</dbReference>
<protein>
    <recommendedName>
        <fullName evidence="8">Xylulokinase</fullName>
    </recommendedName>
</protein>
<evidence type="ECO:0008006" key="8">
    <source>
        <dbReference type="Google" id="ProtNLM"/>
    </source>
</evidence>
<dbReference type="GO" id="GO:0016301">
    <property type="term" value="F:kinase activity"/>
    <property type="evidence" value="ECO:0007669"/>
    <property type="project" value="UniProtKB-KW"/>
</dbReference>
<evidence type="ECO:0000313" key="6">
    <source>
        <dbReference type="EMBL" id="PCE25327.1"/>
    </source>
</evidence>
<dbReference type="InterPro" id="IPR043129">
    <property type="entry name" value="ATPase_NBD"/>
</dbReference>
<keyword evidence="2" id="KW-0808">Transferase</keyword>
<dbReference type="Proteomes" id="UP000218022">
    <property type="component" value="Unassembled WGS sequence"/>
</dbReference>
<dbReference type="Pfam" id="PF00370">
    <property type="entry name" value="FGGY_N"/>
    <property type="match status" value="1"/>
</dbReference>
<evidence type="ECO:0000313" key="7">
    <source>
        <dbReference type="Proteomes" id="UP000218022"/>
    </source>
</evidence>
<keyword evidence="3" id="KW-0418">Kinase</keyword>
<comment type="caution">
    <text evidence="6">The sequence shown here is derived from an EMBL/GenBank/DDBJ whole genome shotgun (WGS) entry which is preliminary data.</text>
</comment>
<feature type="domain" description="Carbohydrate kinase FGGY C-terminal" evidence="5">
    <location>
        <begin position="282"/>
        <end position="481"/>
    </location>
</feature>
<evidence type="ECO:0000259" key="4">
    <source>
        <dbReference type="Pfam" id="PF00370"/>
    </source>
</evidence>
<dbReference type="PIRSF" id="PIRSF000538">
    <property type="entry name" value="GlpK"/>
    <property type="match status" value="1"/>
</dbReference>
<feature type="domain" description="Carbohydrate kinase FGGY N-terminal" evidence="4">
    <location>
        <begin position="8"/>
        <end position="270"/>
    </location>
</feature>
<dbReference type="Pfam" id="PF02782">
    <property type="entry name" value="FGGY_C"/>
    <property type="match status" value="1"/>
</dbReference>
<name>A0A2A4EX88_9BURK</name>
<reference evidence="6 7" key="1">
    <citation type="submission" date="2017-01" db="EMBL/GenBank/DDBJ databases">
        <title>Whole-Genome Shotgun Sequencing of Two beta-Proteobacterial Species in Search of the Bulgecin Biosynthetic Cluster.</title>
        <authorList>
            <person name="Horsman M.E."/>
            <person name="Marous D.R."/>
            <person name="Li R."/>
            <person name="Oliver R.A."/>
            <person name="Byun B."/>
            <person name="Emrich S.J."/>
            <person name="Boggess B."/>
            <person name="Townsend C.A."/>
            <person name="Mobashery S."/>
        </authorList>
    </citation>
    <scope>NUCLEOTIDE SEQUENCE [LARGE SCALE GENOMIC DNA]</scope>
    <source>
        <strain evidence="6 7">ATCC 31363</strain>
    </source>
</reference>
<sequence length="557" mass="60557">MPLHNERYVLAIDLGTSGAKVALVTTTGRVVAHEKEHVDLILGEGGLAEQDPDSWWQAICLASRRLLQRHPVPAEAIVSACAGSQWSCTVAVDANGVALRHAHSWLDSRGRKQARRVVGGWIRVPGTPYSARKLMTWLRRTGGAPSIDGKDPVGQIHWIRTEEPQVYAATRWFLDAPEYLTLRLSGRAVATPDSIVPRWCTDNRDLSNVQYDTKLLALTGIEREKLPDLVPSASVVGPMTPTARSELGLGGEHEIAVVAGVGDTIAAAIGAGAVNDYQPYLYIGTSAWYSYHLPHKRADVMRSVFTLPSVVPERYWAVGIQETAGKAVEWLLDNVIFASDEFASEARSEDALARLNAVGMAAPAGSNGVIFTPWLNGERTPVDDNDVRGGWHNLSLKTTRADLVRSVIEGVMFNARWMIESVDRLAKKDRPPVSLPIRFIGGGASSDLFCQVAANILGRSIAQVRDPVSANLRGAGLLGAIGTGHLKWSQVSDAAEIARTFSPELSLRKLYDRRFEAFVRIYKGNKAVYRDLAAPVGKHETKTNELAGQGQLLGSSD</sequence>
<dbReference type="InterPro" id="IPR018485">
    <property type="entry name" value="FGGY_C"/>
</dbReference>
<organism evidence="6 7">
    <name type="scientific">Paraburkholderia acidicola</name>
    <dbReference type="NCBI Taxonomy" id="1912599"/>
    <lineage>
        <taxon>Bacteria</taxon>
        <taxon>Pseudomonadati</taxon>
        <taxon>Pseudomonadota</taxon>
        <taxon>Betaproteobacteria</taxon>
        <taxon>Burkholderiales</taxon>
        <taxon>Burkholderiaceae</taxon>
        <taxon>Paraburkholderia</taxon>
    </lineage>
</organism>
<dbReference type="InterPro" id="IPR000577">
    <property type="entry name" value="Carb_kinase_FGGY"/>
</dbReference>
<comment type="similarity">
    <text evidence="1">Belongs to the FGGY kinase family.</text>
</comment>
<dbReference type="SUPFAM" id="SSF53067">
    <property type="entry name" value="Actin-like ATPase domain"/>
    <property type="match status" value="2"/>
</dbReference>
<dbReference type="InterPro" id="IPR050406">
    <property type="entry name" value="FGGY_Carb_Kinase"/>
</dbReference>
<dbReference type="Gene3D" id="3.30.420.40">
    <property type="match status" value="2"/>
</dbReference>